<reference evidence="5 6" key="1">
    <citation type="submission" date="2016-10" db="EMBL/GenBank/DDBJ databases">
        <authorList>
            <person name="Varghese N."/>
            <person name="Submissions S."/>
        </authorList>
    </citation>
    <scope>NUCLEOTIDE SEQUENCE [LARGE SCALE GENOMIC DNA]</scope>
    <source>
        <strain evidence="5 6">WC1T17</strain>
    </source>
</reference>
<comment type="caution">
    <text evidence="5">The sequence shown here is derived from an EMBL/GenBank/DDBJ whole genome shotgun (WGS) entry which is preliminary data.</text>
</comment>
<evidence type="ECO:0000313" key="5">
    <source>
        <dbReference type="EMBL" id="SEM79309.1"/>
    </source>
</evidence>
<dbReference type="PANTHER" id="PTHR30146:SF154">
    <property type="entry name" value="TRANSCRIPTION REGULATOR, MEMBER OF GALR FAMILY"/>
    <property type="match status" value="1"/>
</dbReference>
<evidence type="ECO:0000256" key="1">
    <source>
        <dbReference type="ARBA" id="ARBA00023015"/>
    </source>
</evidence>
<name>A0ABY1ACE8_9LACO</name>
<proteinExistence type="predicted"/>
<dbReference type="PROSITE" id="PS00356">
    <property type="entry name" value="HTH_LACI_1"/>
    <property type="match status" value="1"/>
</dbReference>
<dbReference type="PROSITE" id="PS50932">
    <property type="entry name" value="HTH_LACI_2"/>
    <property type="match status" value="1"/>
</dbReference>
<dbReference type="InterPro" id="IPR046335">
    <property type="entry name" value="LacI/GalR-like_sensor"/>
</dbReference>
<evidence type="ECO:0000256" key="3">
    <source>
        <dbReference type="ARBA" id="ARBA00023163"/>
    </source>
</evidence>
<protein>
    <submittedName>
        <fullName evidence="5">Transcriptional regulator, LacI family</fullName>
    </submittedName>
</protein>
<dbReference type="Pfam" id="PF13377">
    <property type="entry name" value="Peripla_BP_3"/>
    <property type="match status" value="1"/>
</dbReference>
<dbReference type="SMART" id="SM00354">
    <property type="entry name" value="HTH_LACI"/>
    <property type="match status" value="1"/>
</dbReference>
<dbReference type="Gene3D" id="1.10.260.40">
    <property type="entry name" value="lambda repressor-like DNA-binding domains"/>
    <property type="match status" value="1"/>
</dbReference>
<evidence type="ECO:0000256" key="2">
    <source>
        <dbReference type="ARBA" id="ARBA00023125"/>
    </source>
</evidence>
<dbReference type="Pfam" id="PF00356">
    <property type="entry name" value="LacI"/>
    <property type="match status" value="1"/>
</dbReference>
<dbReference type="InterPro" id="IPR010982">
    <property type="entry name" value="Lambda_DNA-bd_dom_sf"/>
</dbReference>
<dbReference type="SUPFAM" id="SSF53822">
    <property type="entry name" value="Periplasmic binding protein-like I"/>
    <property type="match status" value="1"/>
</dbReference>
<dbReference type="PANTHER" id="PTHR30146">
    <property type="entry name" value="LACI-RELATED TRANSCRIPTIONAL REPRESSOR"/>
    <property type="match status" value="1"/>
</dbReference>
<sequence>MTTLADVANEANVSKMTVSRVINHPDQVTDELKALVFQAMQKLNYRPNIAAKALASNKTQVIKLFILEEMSNVEPHYMNLMIGLSRALSQKQYSLQLMTNKNFDIGGCDGYVITGMRDKDYEWIGRLEKPVVLYGENNYGYDFVDINNQAGGELATNYALSCGYQRIVFVGINLREPFEYSRERGYLKVMQQHLLEPEIVRINNHSHTSEAKISQLWEKYPKKTFFVCASDRLAVGVERAIQNKGGKIPEDYGVIGYDGVFLDKVASPQLTTIKQDIVNLGEICGEMLLKKISQKGQKQGFKLIEPTLIKRGTT</sequence>
<keyword evidence="3" id="KW-0804">Transcription</keyword>
<organism evidence="5 6">
    <name type="scientific">Ligilactobacillus ruminis</name>
    <dbReference type="NCBI Taxonomy" id="1623"/>
    <lineage>
        <taxon>Bacteria</taxon>
        <taxon>Bacillati</taxon>
        <taxon>Bacillota</taxon>
        <taxon>Bacilli</taxon>
        <taxon>Lactobacillales</taxon>
        <taxon>Lactobacillaceae</taxon>
        <taxon>Ligilactobacillus</taxon>
    </lineage>
</organism>
<dbReference type="InterPro" id="IPR028082">
    <property type="entry name" value="Peripla_BP_I"/>
</dbReference>
<keyword evidence="1" id="KW-0805">Transcription regulation</keyword>
<dbReference type="CDD" id="cd01392">
    <property type="entry name" value="HTH_LacI"/>
    <property type="match status" value="1"/>
</dbReference>
<keyword evidence="2" id="KW-0238">DNA-binding</keyword>
<dbReference type="InterPro" id="IPR000843">
    <property type="entry name" value="HTH_LacI"/>
</dbReference>
<evidence type="ECO:0000313" key="6">
    <source>
        <dbReference type="Proteomes" id="UP000182089"/>
    </source>
</evidence>
<dbReference type="Proteomes" id="UP000182089">
    <property type="component" value="Unassembled WGS sequence"/>
</dbReference>
<dbReference type="Gene3D" id="3.40.50.2300">
    <property type="match status" value="2"/>
</dbReference>
<dbReference type="EMBL" id="FOCC01000009">
    <property type="protein sequence ID" value="SEM79309.1"/>
    <property type="molecule type" value="Genomic_DNA"/>
</dbReference>
<feature type="domain" description="HTH lacI-type" evidence="4">
    <location>
        <begin position="2"/>
        <end position="56"/>
    </location>
</feature>
<accession>A0ABY1ACE8</accession>
<dbReference type="PRINTS" id="PR00036">
    <property type="entry name" value="HTHLACI"/>
</dbReference>
<dbReference type="SUPFAM" id="SSF47413">
    <property type="entry name" value="lambda repressor-like DNA-binding domains"/>
    <property type="match status" value="1"/>
</dbReference>
<gene>
    <name evidence="5" type="ORF">SAMN05216431_1097</name>
</gene>
<evidence type="ECO:0000259" key="4">
    <source>
        <dbReference type="PROSITE" id="PS50932"/>
    </source>
</evidence>